<evidence type="ECO:0000256" key="1">
    <source>
        <dbReference type="ARBA" id="ARBA00022679"/>
    </source>
</evidence>
<dbReference type="SUPFAM" id="SSF81301">
    <property type="entry name" value="Nucleotidyltransferase"/>
    <property type="match status" value="2"/>
</dbReference>
<dbReference type="InterPro" id="IPR013546">
    <property type="entry name" value="PII_UdlTrfase/GS_AdlTrfase"/>
</dbReference>
<dbReference type="NCBIfam" id="NF008292">
    <property type="entry name" value="PRK11072.1"/>
    <property type="match status" value="1"/>
</dbReference>
<evidence type="ECO:0000313" key="11">
    <source>
        <dbReference type="Proteomes" id="UP000502699"/>
    </source>
</evidence>
<keyword evidence="3 7" id="KW-0547">Nucleotide-binding</keyword>
<dbReference type="RefSeq" id="WP_166270537.1">
    <property type="nucleotide sequence ID" value="NZ_CP048029.1"/>
</dbReference>
<dbReference type="InterPro" id="IPR005190">
    <property type="entry name" value="GlnE_rpt_dom"/>
</dbReference>
<evidence type="ECO:0000256" key="7">
    <source>
        <dbReference type="HAMAP-Rule" id="MF_00802"/>
    </source>
</evidence>
<dbReference type="Pfam" id="PF03710">
    <property type="entry name" value="GlnE"/>
    <property type="match status" value="2"/>
</dbReference>
<dbReference type="GO" id="GO:0000287">
    <property type="term" value="F:magnesium ion binding"/>
    <property type="evidence" value="ECO:0007669"/>
    <property type="project" value="UniProtKB-UniRule"/>
</dbReference>
<comment type="similarity">
    <text evidence="7">Belongs to the GlnE family.</text>
</comment>
<keyword evidence="2 7" id="KW-0548">Nucleotidyltransferase</keyword>
<evidence type="ECO:0000256" key="3">
    <source>
        <dbReference type="ARBA" id="ARBA00022741"/>
    </source>
</evidence>
<evidence type="ECO:0000256" key="2">
    <source>
        <dbReference type="ARBA" id="ARBA00022695"/>
    </source>
</evidence>
<dbReference type="FunFam" id="3.30.460.10:FF:000009">
    <property type="entry name" value="Bifunctional glutamine synthetase adenylyltransferase/adenylyl-removing enzyme"/>
    <property type="match status" value="1"/>
</dbReference>
<dbReference type="InterPro" id="IPR043519">
    <property type="entry name" value="NT_sf"/>
</dbReference>
<dbReference type="CDD" id="cd05401">
    <property type="entry name" value="NT_GlnE_GlnD_like"/>
    <property type="match status" value="2"/>
</dbReference>
<dbReference type="EMBL" id="CP048029">
    <property type="protein sequence ID" value="QIK37775.1"/>
    <property type="molecule type" value="Genomic_DNA"/>
</dbReference>
<sequence>MTLEPCWQDWLAWAAAQGIDLPADPGFIQARERVWAASDYVARSVARFPHKFAELIASGDLSKRYGPGELAARLSSYLAEVSDEPGLQRALRCFRRRELIRIIWRDIAELAPLDETLEDLSELAEVCVRGALDHLEPWAWSEWGRPRAPDGRILRLIVLAMGKLGGRELNLSSDIDLIFAFACPGTIQDGPRPLSHDQFFIRLAQRLLKALADITADGFVFRVDARLRPFGEAGPLAMSLTAMEDYYQSQAREWERYAMIKARPIAGDPEDCAALMEMLRPFVYRRYLDFGVFESLRELKRLINYELHRRGMEANIKLGPGGIREIEFIGQALQLVRGGRDPELQIHSIRAVLQRLGHKSLLPQTAVAELDAAYVFLRRVENRLQAQRDQQTHCLPGNPIDQLHLAQAMGYADWASFTAALSAHRERVQTHFDALFAEPEAEAECEERALFAALWPLPEPQAAIERLQGAGFADPEALYQRIEQFHTICLRKGLSTHGHKRLNRIMPQVLKAASECAYPDLALGRVLTLFESIVQRTAYLAMLAEHPRVLTQLTQLAALSPWFTEQIARQPILLDELIDLRRLYRPLRRGELESELDDLLAGLDLEDLEQQMERLRQFAWSQKLRVAAADLTGVIPLMVVSDYLTEIAEAVVVRVLALAWGQLVARHGRPTAVEGQDQGFLVVGYGKLGGIELGYGSDLDLVFLHGSERVTAETDGPKPVSNEQFYARLAQRMIHILTTRTPSGELYAVDTRLRPDGSKGLLVRSMRAFAEYQRENAWIWEHQALVRARPIAGDPVLAERFLTIRRAILCQYHDPQRLKEEVRVMRERMRVNLDRSGGGRFDLKQGRGGIADIEFMVQYAVLRWAAAHPELADWTDNIRLLETLARLALLPGPCAQDLIAAYQTLRQADHRSALSGQPRLIADTELQAEREQVWAIWQALFEGSGETANLNELD</sequence>
<dbReference type="EC" id="2.7.7.42" evidence="7"/>
<feature type="domain" description="PII-uridylyltransferase/Glutamine-synthetase adenylyltransferase" evidence="9">
    <location>
        <begin position="825"/>
        <end position="911"/>
    </location>
</feature>
<proteinExistence type="inferred from homology"/>
<evidence type="ECO:0000256" key="6">
    <source>
        <dbReference type="ARBA" id="ARBA00023268"/>
    </source>
</evidence>
<dbReference type="KEGG" id="cjap:GWK36_07015"/>
<dbReference type="Gene3D" id="1.20.120.330">
    <property type="entry name" value="Nucleotidyltransferases domain 2"/>
    <property type="match status" value="2"/>
</dbReference>
<dbReference type="FunFam" id="1.20.120.330:FF:000005">
    <property type="entry name" value="Bifunctional glutamine synthetase adenylyltransferase/adenylyl-removing enzyme"/>
    <property type="match status" value="1"/>
</dbReference>
<dbReference type="SUPFAM" id="SSF81593">
    <property type="entry name" value="Nucleotidyltransferase substrate binding subunit/domain"/>
    <property type="match status" value="2"/>
</dbReference>
<dbReference type="GO" id="GO:0016874">
    <property type="term" value="F:ligase activity"/>
    <property type="evidence" value="ECO:0007669"/>
    <property type="project" value="UniProtKB-KW"/>
</dbReference>
<dbReference type="GO" id="GO:0005524">
    <property type="term" value="F:ATP binding"/>
    <property type="evidence" value="ECO:0007669"/>
    <property type="project" value="UniProtKB-UniRule"/>
</dbReference>
<dbReference type="Proteomes" id="UP000502699">
    <property type="component" value="Chromosome"/>
</dbReference>
<dbReference type="GO" id="GO:0005829">
    <property type="term" value="C:cytosol"/>
    <property type="evidence" value="ECO:0007669"/>
    <property type="project" value="TreeGrafter"/>
</dbReference>
<feature type="domain" description="Glutamate-ammonia ligase adenylyltransferase repeated" evidence="8">
    <location>
        <begin position="551"/>
        <end position="802"/>
    </location>
</feature>
<dbReference type="PANTHER" id="PTHR30621">
    <property type="entry name" value="GLUTAMINE SYNTHETASE ADENYLYLTRANSFERASE"/>
    <property type="match status" value="1"/>
</dbReference>
<dbReference type="InterPro" id="IPR023057">
    <property type="entry name" value="GlnE"/>
</dbReference>
<dbReference type="PANTHER" id="PTHR30621:SF0">
    <property type="entry name" value="BIFUNCTIONAL GLUTAMINE SYNTHETASE ADENYLYLTRANSFERASE_ADENYLYL-REMOVING ENZYME"/>
    <property type="match status" value="1"/>
</dbReference>
<dbReference type="AlphaFoldDB" id="A0A6G7VD16"/>
<name>A0A6G7VD16_9GAMM</name>
<feature type="domain" description="PII-uridylyltransferase/Glutamine-synthetase adenylyltransferase" evidence="9">
    <location>
        <begin position="306"/>
        <end position="436"/>
    </location>
</feature>
<evidence type="ECO:0000259" key="9">
    <source>
        <dbReference type="Pfam" id="PF08335"/>
    </source>
</evidence>
<keyword evidence="4 7" id="KW-0067">ATP-binding</keyword>
<reference evidence="11" key="1">
    <citation type="submission" date="2020-01" db="EMBL/GenBank/DDBJ databases">
        <title>Caldichromatium gen. nov., sp. nov., a thermophilic purple sulfur bacterium member of the family Chromatiaceae isolated from Nakabusa hot spring, Japan.</title>
        <authorList>
            <person name="Saini M.K."/>
            <person name="Hanada S."/>
            <person name="Tank M."/>
        </authorList>
    </citation>
    <scope>NUCLEOTIDE SEQUENCE [LARGE SCALE GENOMIC DNA]</scope>
    <source>
        <strain evidence="11">No.7</strain>
    </source>
</reference>
<keyword evidence="6 7" id="KW-0511">Multifunctional enzyme</keyword>
<dbReference type="GO" id="GO:0000820">
    <property type="term" value="P:regulation of glutamine family amino acid metabolic process"/>
    <property type="evidence" value="ECO:0007669"/>
    <property type="project" value="UniProtKB-UniRule"/>
</dbReference>
<dbReference type="GO" id="GO:0008882">
    <property type="term" value="F:[glutamate-ammonia-ligase] adenylyltransferase activity"/>
    <property type="evidence" value="ECO:0007669"/>
    <property type="project" value="UniProtKB-UniRule"/>
</dbReference>
<organism evidence="10 11">
    <name type="scientific">Caldichromatium japonicum</name>
    <dbReference type="NCBI Taxonomy" id="2699430"/>
    <lineage>
        <taxon>Bacteria</taxon>
        <taxon>Pseudomonadati</taxon>
        <taxon>Pseudomonadota</taxon>
        <taxon>Gammaproteobacteria</taxon>
        <taxon>Chromatiales</taxon>
        <taxon>Chromatiaceae</taxon>
        <taxon>Caldichromatium</taxon>
    </lineage>
</organism>
<comment type="function">
    <text evidence="7">Involved in the regulation of glutamine synthetase GlnA, a key enzyme in the process to assimilate ammonia. When cellular nitrogen levels are high, the C-terminal adenylyl transferase (AT) inactivates GlnA by covalent transfer of an adenylyl group from ATP to specific tyrosine residue of GlnA, thus reducing its activity. Conversely, when nitrogen levels are low, the N-terminal adenylyl removase (AR) activates GlnA by removing the adenylyl group by phosphorolysis, increasing its activity. The regulatory region of GlnE binds the signal transduction protein PII (GlnB) which indicates the nitrogen status of the cell.</text>
</comment>
<dbReference type="GO" id="GO:0047388">
    <property type="term" value="F:[glutamine synthetase]-adenylyl-L-tyrosine phosphorylase activity"/>
    <property type="evidence" value="ECO:0007669"/>
    <property type="project" value="UniProtKB-EC"/>
</dbReference>
<dbReference type="Pfam" id="PF08335">
    <property type="entry name" value="GlnD_UR_UTase"/>
    <property type="match status" value="2"/>
</dbReference>
<keyword evidence="11" id="KW-1185">Reference proteome</keyword>
<evidence type="ECO:0000256" key="5">
    <source>
        <dbReference type="ARBA" id="ARBA00022842"/>
    </source>
</evidence>
<keyword evidence="10" id="KW-0436">Ligase</keyword>
<dbReference type="HAMAP" id="MF_00802">
    <property type="entry name" value="GlnE"/>
    <property type="match status" value="1"/>
</dbReference>
<keyword evidence="5 7" id="KW-0460">Magnesium</keyword>
<keyword evidence="1 7" id="KW-0808">Transferase</keyword>
<evidence type="ECO:0000259" key="8">
    <source>
        <dbReference type="Pfam" id="PF03710"/>
    </source>
</evidence>
<gene>
    <name evidence="7 10" type="primary">glnE</name>
    <name evidence="10" type="ORF">GWK36_07015</name>
</gene>
<evidence type="ECO:0000256" key="4">
    <source>
        <dbReference type="ARBA" id="ARBA00022840"/>
    </source>
</evidence>
<dbReference type="Gene3D" id="1.20.120.1510">
    <property type="match status" value="1"/>
</dbReference>
<feature type="region of interest" description="Adenylyl removase" evidence="7">
    <location>
        <begin position="1"/>
        <end position="440"/>
    </location>
</feature>
<comment type="catalytic activity">
    <reaction evidence="7">
        <text>[glutamine synthetase]-O(4)-(5'-adenylyl)-L-tyrosine + phosphate = [glutamine synthetase]-L-tyrosine + ADP</text>
        <dbReference type="Rhea" id="RHEA:43716"/>
        <dbReference type="Rhea" id="RHEA-COMP:10660"/>
        <dbReference type="Rhea" id="RHEA-COMP:10661"/>
        <dbReference type="ChEBI" id="CHEBI:43474"/>
        <dbReference type="ChEBI" id="CHEBI:46858"/>
        <dbReference type="ChEBI" id="CHEBI:83624"/>
        <dbReference type="ChEBI" id="CHEBI:456216"/>
        <dbReference type="EC" id="2.7.7.89"/>
    </reaction>
</comment>
<evidence type="ECO:0000313" key="10">
    <source>
        <dbReference type="EMBL" id="QIK37775.1"/>
    </source>
</evidence>
<comment type="cofactor">
    <cofactor evidence="7">
        <name>Mg(2+)</name>
        <dbReference type="ChEBI" id="CHEBI:18420"/>
    </cofactor>
</comment>
<dbReference type="Gene3D" id="3.30.460.10">
    <property type="entry name" value="Beta Polymerase, domain 2"/>
    <property type="match status" value="2"/>
</dbReference>
<accession>A0A6G7VD16</accession>
<dbReference type="EC" id="2.7.7.89" evidence="7"/>
<feature type="region of interest" description="Adenylyl transferase" evidence="7">
    <location>
        <begin position="449"/>
        <end position="954"/>
    </location>
</feature>
<protein>
    <recommendedName>
        <fullName evidence="7">Bifunctional glutamine synthetase adenylyltransferase/adenylyl-removing enzyme</fullName>
    </recommendedName>
    <alternativeName>
        <fullName evidence="7">ATP:glutamine synthetase adenylyltransferase</fullName>
    </alternativeName>
    <alternativeName>
        <fullName evidence="7">ATase</fullName>
    </alternativeName>
    <domain>
        <recommendedName>
            <fullName evidence="7">Glutamine synthetase adenylyl-L-tyrosine phosphorylase</fullName>
            <ecNumber evidence="7">2.7.7.89</ecNumber>
        </recommendedName>
        <alternativeName>
            <fullName evidence="7">Adenylyl removase</fullName>
            <shortName evidence="7">AR</shortName>
            <shortName evidence="7">AT-N</shortName>
        </alternativeName>
    </domain>
    <domain>
        <recommendedName>
            <fullName evidence="7">Glutamine synthetase adenylyl transferase</fullName>
            <ecNumber evidence="7">2.7.7.42</ecNumber>
        </recommendedName>
        <alternativeName>
            <fullName evidence="7">Adenylyl transferase</fullName>
            <shortName evidence="7">AT</shortName>
            <shortName evidence="7">AT-C</shortName>
        </alternativeName>
    </domain>
</protein>
<comment type="catalytic activity">
    <reaction evidence="7">
        <text>[glutamine synthetase]-L-tyrosine + ATP = [glutamine synthetase]-O(4)-(5'-adenylyl)-L-tyrosine + diphosphate</text>
        <dbReference type="Rhea" id="RHEA:18589"/>
        <dbReference type="Rhea" id="RHEA-COMP:10660"/>
        <dbReference type="Rhea" id="RHEA-COMP:10661"/>
        <dbReference type="ChEBI" id="CHEBI:30616"/>
        <dbReference type="ChEBI" id="CHEBI:33019"/>
        <dbReference type="ChEBI" id="CHEBI:46858"/>
        <dbReference type="ChEBI" id="CHEBI:83624"/>
        <dbReference type="EC" id="2.7.7.42"/>
    </reaction>
</comment>
<feature type="domain" description="Glutamate-ammonia ligase adenylyltransferase repeated" evidence="8">
    <location>
        <begin position="33"/>
        <end position="271"/>
    </location>
</feature>